<dbReference type="InterPro" id="IPR006059">
    <property type="entry name" value="SBP"/>
</dbReference>
<feature type="signal peptide" evidence="4">
    <location>
        <begin position="1"/>
        <end position="25"/>
    </location>
</feature>
<dbReference type="Gene3D" id="3.40.190.10">
    <property type="entry name" value="Periplasmic binding protein-like II"/>
    <property type="match status" value="2"/>
</dbReference>
<accession>A0A6G9RQN9</accession>
<dbReference type="GO" id="GO:1901982">
    <property type="term" value="F:maltose binding"/>
    <property type="evidence" value="ECO:0007669"/>
    <property type="project" value="TreeGrafter"/>
</dbReference>
<sequence>MVSRKIVSTVSICAFSIMFSCALQAKEVVNFWGRSEQSSLPMLVNEFNKSQDKITVKLNEIPNIQMLTKLSAAVAVNNPPDLVAIDLVYFPELNRSEQLIDLTDKIGTMDYVSQLSDALKAIGSYNGKFYAVPFAAESSLLFYNKTLFREAGLDPNRPPETLGELREYSEKIRALGKDYYGFAIPGTSSGGLAFTFTPYFWANGGDIISADGKKSVVNSENNKRTLTFFHNLYKDGLMSPLSRTDSALNDAFSSGKVAMVGSGAFTFKVFKDNYPNLDYGVTYFPGEEKGNWASFTGGDAFALPVGSKHQQAAIDFINWTLSKQTQIELMAKNGYVPTRMDASDNPYSQQDPKYLLANKALAKGHTPFLVPYNETFNAINSPYLTMIQKAVFEGKIDEALKTADQKMNQIIKMSEE</sequence>
<dbReference type="CDD" id="cd14748">
    <property type="entry name" value="PBP2_UgpB"/>
    <property type="match status" value="1"/>
</dbReference>
<comment type="similarity">
    <text evidence="1">Belongs to the bacterial solute-binding protein 1 family.</text>
</comment>
<reference evidence="5 6" key="1">
    <citation type="submission" date="2020-02" db="EMBL/GenBank/DDBJ databases">
        <title>Whole genome PO2S7.</title>
        <authorList>
            <person name="Singha K.M."/>
        </authorList>
    </citation>
    <scope>NUCLEOTIDE SEQUENCE [LARGE SCALE GENOMIC DNA]</scope>
    <source>
        <strain evidence="5 6">PO2S7</strain>
    </source>
</reference>
<proteinExistence type="inferred from homology"/>
<protein>
    <submittedName>
        <fullName evidence="5">ABC transporter substrate-binding protein</fullName>
    </submittedName>
</protein>
<dbReference type="SUPFAM" id="SSF53850">
    <property type="entry name" value="Periplasmic binding protein-like II"/>
    <property type="match status" value="1"/>
</dbReference>
<dbReference type="EMBL" id="CP050321">
    <property type="protein sequence ID" value="QIR28597.1"/>
    <property type="molecule type" value="Genomic_DNA"/>
</dbReference>
<dbReference type="GO" id="GO:0030288">
    <property type="term" value="C:outer membrane-bounded periplasmic space"/>
    <property type="evidence" value="ECO:0007669"/>
    <property type="project" value="UniProtKB-ARBA"/>
</dbReference>
<evidence type="ECO:0000256" key="2">
    <source>
        <dbReference type="ARBA" id="ARBA00022448"/>
    </source>
</evidence>
<dbReference type="PANTHER" id="PTHR30061">
    <property type="entry name" value="MALTOSE-BINDING PERIPLASMIC PROTEIN"/>
    <property type="match status" value="1"/>
</dbReference>
<dbReference type="PROSITE" id="PS51257">
    <property type="entry name" value="PROKAR_LIPOPROTEIN"/>
    <property type="match status" value="1"/>
</dbReference>
<dbReference type="PANTHER" id="PTHR30061:SF50">
    <property type="entry name" value="MALTOSE_MALTODEXTRIN-BINDING PERIPLASMIC PROTEIN"/>
    <property type="match status" value="1"/>
</dbReference>
<evidence type="ECO:0000313" key="6">
    <source>
        <dbReference type="Proteomes" id="UP000503580"/>
    </source>
</evidence>
<dbReference type="AlphaFoldDB" id="A0A6G9RQN9"/>
<evidence type="ECO:0000256" key="1">
    <source>
        <dbReference type="ARBA" id="ARBA00008520"/>
    </source>
</evidence>
<dbReference type="RefSeq" id="WP_167576519.1">
    <property type="nucleotide sequence ID" value="NZ_CP050321.1"/>
</dbReference>
<keyword evidence="6" id="KW-1185">Reference proteome</keyword>
<name>A0A6G9RQN9_9ENTR</name>
<keyword evidence="3 4" id="KW-0732">Signal</keyword>
<evidence type="ECO:0000256" key="3">
    <source>
        <dbReference type="ARBA" id="ARBA00022729"/>
    </source>
</evidence>
<feature type="chain" id="PRO_5026252890" evidence="4">
    <location>
        <begin position="26"/>
        <end position="416"/>
    </location>
</feature>
<dbReference type="GO" id="GO:0055052">
    <property type="term" value="C:ATP-binding cassette (ABC) transporter complex, substrate-binding subunit-containing"/>
    <property type="evidence" value="ECO:0007669"/>
    <property type="project" value="TreeGrafter"/>
</dbReference>
<keyword evidence="2" id="KW-0813">Transport</keyword>
<organism evidence="5 6">
    <name type="scientific">Kluyvera genomosp. 3</name>
    <dbReference type="NCBI Taxonomy" id="2774055"/>
    <lineage>
        <taxon>Bacteria</taxon>
        <taxon>Pseudomonadati</taxon>
        <taxon>Pseudomonadota</taxon>
        <taxon>Gammaproteobacteria</taxon>
        <taxon>Enterobacterales</taxon>
        <taxon>Enterobacteriaceae</taxon>
        <taxon>Kluyvera</taxon>
    </lineage>
</organism>
<dbReference type="GO" id="GO:0042956">
    <property type="term" value="P:maltodextrin transmembrane transport"/>
    <property type="evidence" value="ECO:0007669"/>
    <property type="project" value="TreeGrafter"/>
</dbReference>
<evidence type="ECO:0000313" key="5">
    <source>
        <dbReference type="EMBL" id="QIR28597.1"/>
    </source>
</evidence>
<dbReference type="GO" id="GO:0015768">
    <property type="term" value="P:maltose transport"/>
    <property type="evidence" value="ECO:0007669"/>
    <property type="project" value="TreeGrafter"/>
</dbReference>
<dbReference type="Pfam" id="PF13416">
    <property type="entry name" value="SBP_bac_8"/>
    <property type="match status" value="1"/>
</dbReference>
<gene>
    <name evidence="5" type="ORF">GY169_18110</name>
</gene>
<dbReference type="KEGG" id="kgn:GY169_18110"/>
<evidence type="ECO:0000256" key="4">
    <source>
        <dbReference type="SAM" id="SignalP"/>
    </source>
</evidence>
<dbReference type="Proteomes" id="UP000503580">
    <property type="component" value="Chromosome"/>
</dbReference>